<dbReference type="SUPFAM" id="SSF51735">
    <property type="entry name" value="NAD(P)-binding Rossmann-fold domains"/>
    <property type="match status" value="1"/>
</dbReference>
<protein>
    <recommendedName>
        <fullName evidence="1">NAD(P)-binding domain-containing protein</fullName>
    </recommendedName>
</protein>
<proteinExistence type="predicted"/>
<dbReference type="EMBL" id="CAUYUE010000003">
    <property type="protein sequence ID" value="CAK0750895.1"/>
    <property type="molecule type" value="Genomic_DNA"/>
</dbReference>
<dbReference type="Gene3D" id="3.40.50.720">
    <property type="entry name" value="NAD(P)-binding Rossmann-like Domain"/>
    <property type="match status" value="1"/>
</dbReference>
<dbReference type="InterPro" id="IPR044163">
    <property type="entry name" value="SARED1-like"/>
</dbReference>
<dbReference type="InterPro" id="IPR016040">
    <property type="entry name" value="NAD(P)-bd_dom"/>
</dbReference>
<accession>A0AAV1HXB5</accession>
<dbReference type="GO" id="GO:0009507">
    <property type="term" value="C:chloroplast"/>
    <property type="evidence" value="ECO:0007669"/>
    <property type="project" value="TreeGrafter"/>
</dbReference>
<dbReference type="Proteomes" id="UP001314263">
    <property type="component" value="Unassembled WGS sequence"/>
</dbReference>
<dbReference type="Pfam" id="PF13460">
    <property type="entry name" value="NAD_binding_10"/>
    <property type="match status" value="1"/>
</dbReference>
<dbReference type="PANTHER" id="PTHR14194:SF86">
    <property type="entry name" value="OS05G0110300 PROTEIN"/>
    <property type="match status" value="1"/>
</dbReference>
<evidence type="ECO:0000313" key="2">
    <source>
        <dbReference type="EMBL" id="CAK0750895.1"/>
    </source>
</evidence>
<reference evidence="2 3" key="1">
    <citation type="submission" date="2023-10" db="EMBL/GenBank/DDBJ databases">
        <authorList>
            <person name="Maclean D."/>
            <person name="Macfadyen A."/>
        </authorList>
    </citation>
    <scope>NUCLEOTIDE SEQUENCE [LARGE SCALE GENOMIC DNA]</scope>
</reference>
<dbReference type="PANTHER" id="PTHR14194">
    <property type="entry name" value="NITROGEN METABOLIC REGULATION PROTEIN NMR-RELATED"/>
    <property type="match status" value="1"/>
</dbReference>
<sequence>MAQQMTVTVTGASGRTGTLIVQKLLAQPESFTVRGLVRSEEGVKKLEAEGVPSSQLFAGDILEGTGALKKSLQGADAMIIATSAIPEIRPLSLVRVFWKKLLRLEGARPDFKFKKDQYPEQVDWLGQKAQIDAAKEAGVKRVVLISSMGGSDENNPLNRLGGGKVLVWKRVAEEYLIDSKSFTYTILHPGGLIDDEGGKRELVLGLDDQLLKLEKRSIPRADVAELAVQALSTPQAEYRSVDAISKEPGDGQPTIDFASLYGGLKGNCKYGPGSVKAAVSGK</sequence>
<comment type="caution">
    <text evidence="2">The sequence shown here is derived from an EMBL/GenBank/DDBJ whole genome shotgun (WGS) entry which is preliminary data.</text>
</comment>
<dbReference type="InterPro" id="IPR036291">
    <property type="entry name" value="NAD(P)-bd_dom_sf"/>
</dbReference>
<evidence type="ECO:0000313" key="3">
    <source>
        <dbReference type="Proteomes" id="UP001314263"/>
    </source>
</evidence>
<feature type="domain" description="NAD(P)-binding" evidence="1">
    <location>
        <begin position="11"/>
        <end position="234"/>
    </location>
</feature>
<dbReference type="AlphaFoldDB" id="A0AAV1HXB5"/>
<gene>
    <name evidence="2" type="ORF">CVIRNUC_002026</name>
</gene>
<keyword evidence="3" id="KW-1185">Reference proteome</keyword>
<evidence type="ECO:0000259" key="1">
    <source>
        <dbReference type="Pfam" id="PF13460"/>
    </source>
</evidence>
<dbReference type="GO" id="GO:0016491">
    <property type="term" value="F:oxidoreductase activity"/>
    <property type="evidence" value="ECO:0007669"/>
    <property type="project" value="InterPro"/>
</dbReference>
<name>A0AAV1HXB5_9CHLO</name>
<dbReference type="CDD" id="cd05243">
    <property type="entry name" value="SDR_a5"/>
    <property type="match status" value="1"/>
</dbReference>
<organism evidence="2 3">
    <name type="scientific">Coccomyxa viridis</name>
    <dbReference type="NCBI Taxonomy" id="1274662"/>
    <lineage>
        <taxon>Eukaryota</taxon>
        <taxon>Viridiplantae</taxon>
        <taxon>Chlorophyta</taxon>
        <taxon>core chlorophytes</taxon>
        <taxon>Trebouxiophyceae</taxon>
        <taxon>Trebouxiophyceae incertae sedis</taxon>
        <taxon>Coccomyxaceae</taxon>
        <taxon>Coccomyxa</taxon>
    </lineage>
</organism>